<evidence type="ECO:0000313" key="2">
    <source>
        <dbReference type="Proteomes" id="UP001597282"/>
    </source>
</evidence>
<reference evidence="2" key="1">
    <citation type="journal article" date="2019" name="Int. J. Syst. Evol. Microbiol.">
        <title>The Global Catalogue of Microorganisms (GCM) 10K type strain sequencing project: providing services to taxonomists for standard genome sequencing and annotation.</title>
        <authorList>
            <consortium name="The Broad Institute Genomics Platform"/>
            <consortium name="The Broad Institute Genome Sequencing Center for Infectious Disease"/>
            <person name="Wu L."/>
            <person name="Ma J."/>
        </authorList>
    </citation>
    <scope>NUCLEOTIDE SEQUENCE [LARGE SCALE GENOMIC DNA]</scope>
    <source>
        <strain evidence="2">S1</strain>
    </source>
</reference>
<name>A0ABW4CC62_9BACL</name>
<organism evidence="1 2">
    <name type="scientific">Kroppenstedtia sanguinis</name>
    <dbReference type="NCBI Taxonomy" id="1380684"/>
    <lineage>
        <taxon>Bacteria</taxon>
        <taxon>Bacillati</taxon>
        <taxon>Bacillota</taxon>
        <taxon>Bacilli</taxon>
        <taxon>Bacillales</taxon>
        <taxon>Thermoactinomycetaceae</taxon>
        <taxon>Kroppenstedtia</taxon>
    </lineage>
</organism>
<accession>A0ABW4CC62</accession>
<dbReference type="Pfam" id="PF26325">
    <property type="entry name" value="YhjD"/>
    <property type="match status" value="1"/>
</dbReference>
<sequence>MAEGEPYFPKVPWITERSFLYSKGEGTNVPDLRLTNMVDEQEMNRFSDLIKKMVLLDVLERALQWDHQWLKQSPLKTSRAWMRLLLPALEQIRRDRKAAEKEIHRAGGRILEIRQRENCREVTVVYRGYRYTMRYLNGWIRSECDDLLLYFWTGKTTSEQTPPKETH</sequence>
<comment type="caution">
    <text evidence="1">The sequence shown here is derived from an EMBL/GenBank/DDBJ whole genome shotgun (WGS) entry which is preliminary data.</text>
</comment>
<proteinExistence type="predicted"/>
<dbReference type="Proteomes" id="UP001597282">
    <property type="component" value="Unassembled WGS sequence"/>
</dbReference>
<protein>
    <recommendedName>
        <fullName evidence="3">YolD-like protein</fullName>
    </recommendedName>
</protein>
<gene>
    <name evidence="1" type="ORF">ACFQ4Y_15725</name>
</gene>
<evidence type="ECO:0000313" key="1">
    <source>
        <dbReference type="EMBL" id="MFD1428354.1"/>
    </source>
</evidence>
<dbReference type="InterPro" id="IPR058600">
    <property type="entry name" value="YhjD-like"/>
</dbReference>
<keyword evidence="2" id="KW-1185">Reference proteome</keyword>
<evidence type="ECO:0008006" key="3">
    <source>
        <dbReference type="Google" id="ProtNLM"/>
    </source>
</evidence>
<dbReference type="EMBL" id="JBHTNU010000021">
    <property type="protein sequence ID" value="MFD1428354.1"/>
    <property type="molecule type" value="Genomic_DNA"/>
</dbReference>